<keyword evidence="1" id="KW-1133">Transmembrane helix</keyword>
<accession>A0A1Z5JH23</accession>
<feature type="signal peptide" evidence="2">
    <location>
        <begin position="1"/>
        <end position="21"/>
    </location>
</feature>
<proteinExistence type="predicted"/>
<dbReference type="AlphaFoldDB" id="A0A1Z5JH23"/>
<comment type="caution">
    <text evidence="3">The sequence shown here is derived from an EMBL/GenBank/DDBJ whole genome shotgun (WGS) entry which is preliminary data.</text>
</comment>
<organism evidence="3 4">
    <name type="scientific">Fistulifera solaris</name>
    <name type="common">Oleaginous diatom</name>
    <dbReference type="NCBI Taxonomy" id="1519565"/>
    <lineage>
        <taxon>Eukaryota</taxon>
        <taxon>Sar</taxon>
        <taxon>Stramenopiles</taxon>
        <taxon>Ochrophyta</taxon>
        <taxon>Bacillariophyta</taxon>
        <taxon>Bacillariophyceae</taxon>
        <taxon>Bacillariophycidae</taxon>
        <taxon>Naviculales</taxon>
        <taxon>Naviculaceae</taxon>
        <taxon>Fistulifera</taxon>
    </lineage>
</organism>
<feature type="transmembrane region" description="Helical" evidence="1">
    <location>
        <begin position="31"/>
        <end position="50"/>
    </location>
</feature>
<gene>
    <name evidence="3" type="ORF">FisN_17Hh248</name>
</gene>
<name>A0A1Z5JH23_FISSO</name>
<dbReference type="EMBL" id="BDSP01000061">
    <property type="protein sequence ID" value="GAX13307.1"/>
    <property type="molecule type" value="Genomic_DNA"/>
</dbReference>
<evidence type="ECO:0000256" key="1">
    <source>
        <dbReference type="SAM" id="Phobius"/>
    </source>
</evidence>
<sequence>MILRQKLQVMLILLLTFFAFASYSQGTTGWLQWLTAVLLITFLFVFDLMFTNEHNFIFDPDAENWRRKMEAARA</sequence>
<evidence type="ECO:0000313" key="3">
    <source>
        <dbReference type="EMBL" id="GAX13307.1"/>
    </source>
</evidence>
<feature type="chain" id="PRO_5012283595" evidence="2">
    <location>
        <begin position="22"/>
        <end position="74"/>
    </location>
</feature>
<keyword evidence="4" id="KW-1185">Reference proteome</keyword>
<evidence type="ECO:0000313" key="4">
    <source>
        <dbReference type="Proteomes" id="UP000198406"/>
    </source>
</evidence>
<keyword evidence="1" id="KW-0472">Membrane</keyword>
<dbReference type="InParanoid" id="A0A1Z5JH23"/>
<protein>
    <submittedName>
        <fullName evidence="3">Uncharacterized protein</fullName>
    </submittedName>
</protein>
<reference evidence="3 4" key="1">
    <citation type="journal article" date="2015" name="Plant Cell">
        <title>Oil accumulation by the oleaginous diatom Fistulifera solaris as revealed by the genome and transcriptome.</title>
        <authorList>
            <person name="Tanaka T."/>
            <person name="Maeda Y."/>
            <person name="Veluchamy A."/>
            <person name="Tanaka M."/>
            <person name="Abida H."/>
            <person name="Marechal E."/>
            <person name="Bowler C."/>
            <person name="Muto M."/>
            <person name="Sunaga Y."/>
            <person name="Tanaka M."/>
            <person name="Yoshino T."/>
            <person name="Taniguchi T."/>
            <person name="Fukuda Y."/>
            <person name="Nemoto M."/>
            <person name="Matsumoto M."/>
            <person name="Wong P.S."/>
            <person name="Aburatani S."/>
            <person name="Fujibuchi W."/>
        </authorList>
    </citation>
    <scope>NUCLEOTIDE SEQUENCE [LARGE SCALE GENOMIC DNA]</scope>
    <source>
        <strain evidence="3 4">JPCC DA0580</strain>
    </source>
</reference>
<keyword evidence="2" id="KW-0732">Signal</keyword>
<dbReference type="Proteomes" id="UP000198406">
    <property type="component" value="Unassembled WGS sequence"/>
</dbReference>
<dbReference type="OrthoDB" id="38419at2759"/>
<evidence type="ECO:0000256" key="2">
    <source>
        <dbReference type="SAM" id="SignalP"/>
    </source>
</evidence>
<keyword evidence="1" id="KW-0812">Transmembrane</keyword>